<feature type="transmembrane region" description="Helical" evidence="10">
    <location>
        <begin position="12"/>
        <end position="35"/>
    </location>
</feature>
<dbReference type="Proteomes" id="UP000290921">
    <property type="component" value="Unassembled WGS sequence"/>
</dbReference>
<keyword evidence="11" id="KW-0966">Cell projection</keyword>
<keyword evidence="6 10" id="KW-0812">Transmembrane</keyword>
<evidence type="ECO:0000256" key="2">
    <source>
        <dbReference type="ARBA" id="ARBA00004162"/>
    </source>
</evidence>
<keyword evidence="7 10" id="KW-0283">Flagellar rotation</keyword>
<evidence type="ECO:0000256" key="8">
    <source>
        <dbReference type="ARBA" id="ARBA00022989"/>
    </source>
</evidence>
<dbReference type="Pfam" id="PF03748">
    <property type="entry name" value="FliL"/>
    <property type="match status" value="1"/>
</dbReference>
<dbReference type="InterPro" id="IPR005503">
    <property type="entry name" value="FliL"/>
</dbReference>
<gene>
    <name evidence="11" type="ORF">DP130_05470</name>
</gene>
<keyword evidence="11" id="KW-0282">Flagellum</keyword>
<proteinExistence type="inferred from homology"/>
<reference evidence="11 12" key="1">
    <citation type="submission" date="2018-06" db="EMBL/GenBank/DDBJ databases">
        <title>Genome conservation of Clostridium tetani.</title>
        <authorList>
            <person name="Bruggemann H."/>
            <person name="Popoff M.R."/>
        </authorList>
    </citation>
    <scope>NUCLEOTIDE SEQUENCE [LARGE SCALE GENOMIC DNA]</scope>
    <source>
        <strain evidence="11 12">2017.061</strain>
    </source>
</reference>
<name>A0A4V1LEV1_CLOTA</name>
<keyword evidence="8 10" id="KW-1133">Transmembrane helix</keyword>
<dbReference type="GO" id="GO:0005886">
    <property type="term" value="C:plasma membrane"/>
    <property type="evidence" value="ECO:0007669"/>
    <property type="project" value="UniProtKB-SubCell"/>
</dbReference>
<evidence type="ECO:0000256" key="9">
    <source>
        <dbReference type="ARBA" id="ARBA00023136"/>
    </source>
</evidence>
<organism evidence="11 12">
    <name type="scientific">Clostridium tetani</name>
    <dbReference type="NCBI Taxonomy" id="1513"/>
    <lineage>
        <taxon>Bacteria</taxon>
        <taxon>Bacillati</taxon>
        <taxon>Bacillota</taxon>
        <taxon>Clostridia</taxon>
        <taxon>Eubacteriales</taxon>
        <taxon>Clostridiaceae</taxon>
        <taxon>Clostridium</taxon>
    </lineage>
</organism>
<protein>
    <recommendedName>
        <fullName evidence="10">Flagellar protein FliL</fullName>
    </recommendedName>
</protein>
<evidence type="ECO:0000256" key="10">
    <source>
        <dbReference type="RuleBase" id="RU364125"/>
    </source>
</evidence>
<dbReference type="RefSeq" id="WP_129030169.1">
    <property type="nucleotide sequence ID" value="NZ_QMAP01000004.1"/>
</dbReference>
<evidence type="ECO:0000256" key="5">
    <source>
        <dbReference type="ARBA" id="ARBA00022500"/>
    </source>
</evidence>
<evidence type="ECO:0000256" key="1">
    <source>
        <dbReference type="ARBA" id="ARBA00002254"/>
    </source>
</evidence>
<evidence type="ECO:0000256" key="4">
    <source>
        <dbReference type="ARBA" id="ARBA00022475"/>
    </source>
</evidence>
<evidence type="ECO:0000256" key="6">
    <source>
        <dbReference type="ARBA" id="ARBA00022692"/>
    </source>
</evidence>
<dbReference type="AlphaFoldDB" id="A0A4V1LEV1"/>
<sequence length="170" mass="19208">MIENSTEKGSKLKIVIAVIALLVLVGGGTYGGYYISQREKKVGNNIQQPNNQQVTNSVNINENSGYVRNIVPSNSFEAGEFLVNLSDEEGRRFVKTRIHLGYENKRLAKELEKKKPIILDTINSVLRSKKSTDFNEKGVEKIKLEILNRVNTAFQNGRCETVYFTELIIQ</sequence>
<evidence type="ECO:0000256" key="7">
    <source>
        <dbReference type="ARBA" id="ARBA00022779"/>
    </source>
</evidence>
<evidence type="ECO:0000313" key="12">
    <source>
        <dbReference type="Proteomes" id="UP000290921"/>
    </source>
</evidence>
<keyword evidence="11" id="KW-0969">Cilium</keyword>
<dbReference type="GO" id="GO:0006935">
    <property type="term" value="P:chemotaxis"/>
    <property type="evidence" value="ECO:0007669"/>
    <property type="project" value="UniProtKB-KW"/>
</dbReference>
<comment type="similarity">
    <text evidence="3 10">Belongs to the FliL family.</text>
</comment>
<evidence type="ECO:0000256" key="3">
    <source>
        <dbReference type="ARBA" id="ARBA00008281"/>
    </source>
</evidence>
<accession>A0A4V1LEV1</accession>
<keyword evidence="5 10" id="KW-0145">Chemotaxis</keyword>
<dbReference type="GO" id="GO:0009425">
    <property type="term" value="C:bacterial-type flagellum basal body"/>
    <property type="evidence" value="ECO:0007669"/>
    <property type="project" value="InterPro"/>
</dbReference>
<comment type="function">
    <text evidence="1 10">Controls the rotational direction of flagella during chemotaxis.</text>
</comment>
<evidence type="ECO:0000313" key="11">
    <source>
        <dbReference type="EMBL" id="RXI49506.1"/>
    </source>
</evidence>
<keyword evidence="4 10" id="KW-1003">Cell membrane</keyword>
<dbReference type="PANTHER" id="PTHR35091:SF2">
    <property type="entry name" value="FLAGELLAR PROTEIN FLIL"/>
    <property type="match status" value="1"/>
</dbReference>
<dbReference type="EMBL" id="QMAP01000004">
    <property type="protein sequence ID" value="RXI49506.1"/>
    <property type="molecule type" value="Genomic_DNA"/>
</dbReference>
<dbReference type="PANTHER" id="PTHR35091">
    <property type="entry name" value="FLAGELLAR PROTEIN FLIL"/>
    <property type="match status" value="1"/>
</dbReference>
<comment type="caution">
    <text evidence="11">The sequence shown here is derived from an EMBL/GenBank/DDBJ whole genome shotgun (WGS) entry which is preliminary data.</text>
</comment>
<comment type="subcellular location">
    <subcellularLocation>
        <location evidence="2">Cell membrane</location>
        <topology evidence="2">Single-pass membrane protein</topology>
    </subcellularLocation>
</comment>
<dbReference type="GO" id="GO:0071978">
    <property type="term" value="P:bacterial-type flagellum-dependent swarming motility"/>
    <property type="evidence" value="ECO:0007669"/>
    <property type="project" value="TreeGrafter"/>
</dbReference>
<keyword evidence="9 10" id="KW-0472">Membrane</keyword>